<dbReference type="AlphaFoldDB" id="G2QGN8"/>
<dbReference type="RefSeq" id="XP_003663845.1">
    <property type="nucleotide sequence ID" value="XM_003663797.1"/>
</dbReference>
<dbReference type="GO" id="GO:0008270">
    <property type="term" value="F:zinc ion binding"/>
    <property type="evidence" value="ECO:0007669"/>
    <property type="project" value="InterPro"/>
</dbReference>
<evidence type="ECO:0000256" key="3">
    <source>
        <dbReference type="ARBA" id="ARBA00022670"/>
    </source>
</evidence>
<reference evidence="9 10" key="1">
    <citation type="journal article" date="2011" name="Nat. Biotechnol.">
        <title>Comparative genomic analysis of the thermophilic biomass-degrading fungi Myceliophthora thermophila and Thielavia terrestris.</title>
        <authorList>
            <person name="Berka R.M."/>
            <person name="Grigoriev I.V."/>
            <person name="Otillar R."/>
            <person name="Salamov A."/>
            <person name="Grimwood J."/>
            <person name="Reid I."/>
            <person name="Ishmael N."/>
            <person name="John T."/>
            <person name="Darmond C."/>
            <person name="Moisan M.-C."/>
            <person name="Henrissat B."/>
            <person name="Coutinho P.M."/>
            <person name="Lombard V."/>
            <person name="Natvig D.O."/>
            <person name="Lindquist E."/>
            <person name="Schmutz J."/>
            <person name="Lucas S."/>
            <person name="Harris P."/>
            <person name="Powlowski J."/>
            <person name="Bellemare A."/>
            <person name="Taylor D."/>
            <person name="Butler G."/>
            <person name="de Vries R.P."/>
            <person name="Allijn I.E."/>
            <person name="van den Brink J."/>
            <person name="Ushinsky S."/>
            <person name="Storms R."/>
            <person name="Powell A.J."/>
            <person name="Paulsen I.T."/>
            <person name="Elbourne L.D.H."/>
            <person name="Baker S.E."/>
            <person name="Magnuson J."/>
            <person name="LaBoissiere S."/>
            <person name="Clutterbuck A.J."/>
            <person name="Martinez D."/>
            <person name="Wogulis M."/>
            <person name="de Leon A.L."/>
            <person name="Rey M.W."/>
            <person name="Tsang A."/>
        </authorList>
    </citation>
    <scope>NUCLEOTIDE SEQUENCE [LARGE SCALE GENOMIC DNA]</scope>
    <source>
        <strain evidence="10">ATCC 42464 / BCRC 31852 / DSM 1799</strain>
    </source>
</reference>
<dbReference type="VEuPathDB" id="FungiDB:MYCTH_2306052"/>
<evidence type="ECO:0000256" key="4">
    <source>
        <dbReference type="ARBA" id="ARBA00022801"/>
    </source>
</evidence>
<proteinExistence type="inferred from homology"/>
<comment type="similarity">
    <text evidence="2 7">Belongs to the peptidase M14 family.</text>
</comment>
<evidence type="ECO:0000256" key="2">
    <source>
        <dbReference type="ARBA" id="ARBA00005988"/>
    </source>
</evidence>
<dbReference type="GO" id="GO:0006508">
    <property type="term" value="P:proteolysis"/>
    <property type="evidence" value="ECO:0007669"/>
    <property type="project" value="UniProtKB-KW"/>
</dbReference>
<dbReference type="PANTHER" id="PTHR11705:SF143">
    <property type="entry name" value="SLL0236 PROTEIN"/>
    <property type="match status" value="1"/>
</dbReference>
<evidence type="ECO:0000256" key="1">
    <source>
        <dbReference type="ARBA" id="ARBA00001947"/>
    </source>
</evidence>
<dbReference type="OMA" id="PWGNVEY"/>
<organism evidence="9 10">
    <name type="scientific">Thermothelomyces thermophilus (strain ATCC 42464 / BCRC 31852 / DSM 1799)</name>
    <name type="common">Sporotrichum thermophile</name>
    <dbReference type="NCBI Taxonomy" id="573729"/>
    <lineage>
        <taxon>Eukaryota</taxon>
        <taxon>Fungi</taxon>
        <taxon>Dikarya</taxon>
        <taxon>Ascomycota</taxon>
        <taxon>Pezizomycotina</taxon>
        <taxon>Sordariomycetes</taxon>
        <taxon>Sordariomycetidae</taxon>
        <taxon>Sordariales</taxon>
        <taxon>Chaetomiaceae</taxon>
        <taxon>Thermothelomyces</taxon>
    </lineage>
</organism>
<sequence length="94" mass="10865">MWRKNRQRQRGTTCVGRDLNRNWDVHWDRKGGAATGPCRSTYRGSKPLDAPETRALAVELQAIKESQGVRLFIDWHAFGQLVMYRRSQRPPPSS</sequence>
<keyword evidence="6" id="KW-0482">Metalloprotease</keyword>
<dbReference type="Gene3D" id="3.40.630.10">
    <property type="entry name" value="Zn peptidases"/>
    <property type="match status" value="1"/>
</dbReference>
<dbReference type="HOGENOM" id="CLU_2387701_0_0_1"/>
<dbReference type="OrthoDB" id="3626597at2759"/>
<dbReference type="SUPFAM" id="SSF53187">
    <property type="entry name" value="Zn-dependent exopeptidases"/>
    <property type="match status" value="1"/>
</dbReference>
<gene>
    <name evidence="9" type="ORF">MYCTH_2306052</name>
</gene>
<evidence type="ECO:0000256" key="7">
    <source>
        <dbReference type="PROSITE-ProRule" id="PRU01379"/>
    </source>
</evidence>
<keyword evidence="4" id="KW-0378">Hydrolase</keyword>
<dbReference type="PANTHER" id="PTHR11705">
    <property type="entry name" value="PROTEASE FAMILY M14 CARBOXYPEPTIDASE A,B"/>
    <property type="match status" value="1"/>
</dbReference>
<keyword evidence="3" id="KW-0645">Protease</keyword>
<comment type="cofactor">
    <cofactor evidence="1">
        <name>Zn(2+)</name>
        <dbReference type="ChEBI" id="CHEBI:29105"/>
    </cofactor>
</comment>
<evidence type="ECO:0000313" key="10">
    <source>
        <dbReference type="Proteomes" id="UP000007322"/>
    </source>
</evidence>
<dbReference type="PROSITE" id="PS52035">
    <property type="entry name" value="PEPTIDASE_M14"/>
    <property type="match status" value="1"/>
</dbReference>
<dbReference type="GO" id="GO:0004181">
    <property type="term" value="F:metallocarboxypeptidase activity"/>
    <property type="evidence" value="ECO:0007669"/>
    <property type="project" value="InterPro"/>
</dbReference>
<keyword evidence="10" id="KW-1185">Reference proteome</keyword>
<comment type="caution">
    <text evidence="7">Lacks conserved residue(s) required for the propagation of feature annotation.</text>
</comment>
<dbReference type="eggNOG" id="KOG2650">
    <property type="taxonomic scope" value="Eukaryota"/>
</dbReference>
<evidence type="ECO:0000259" key="8">
    <source>
        <dbReference type="PROSITE" id="PS52035"/>
    </source>
</evidence>
<dbReference type="Pfam" id="PF00246">
    <property type="entry name" value="Peptidase_M14"/>
    <property type="match status" value="1"/>
</dbReference>
<dbReference type="InterPro" id="IPR000834">
    <property type="entry name" value="Peptidase_M14"/>
</dbReference>
<evidence type="ECO:0000256" key="6">
    <source>
        <dbReference type="ARBA" id="ARBA00023049"/>
    </source>
</evidence>
<feature type="domain" description="Peptidase M14" evidence="8">
    <location>
        <begin position="1"/>
        <end position="94"/>
    </location>
</feature>
<dbReference type="InParanoid" id="G2QGN8"/>
<keyword evidence="5" id="KW-0862">Zinc</keyword>
<name>G2QGN8_THET4</name>
<dbReference type="KEGG" id="mtm:MYCTH_2306052"/>
<evidence type="ECO:0000313" key="9">
    <source>
        <dbReference type="EMBL" id="AEO58600.1"/>
    </source>
</evidence>
<dbReference type="EMBL" id="CP003005">
    <property type="protein sequence ID" value="AEO58600.1"/>
    <property type="molecule type" value="Genomic_DNA"/>
</dbReference>
<accession>G2QGN8</accession>
<dbReference type="GeneID" id="11510195"/>
<protein>
    <recommendedName>
        <fullName evidence="8">Peptidase M14 domain-containing protein</fullName>
    </recommendedName>
</protein>
<dbReference type="Proteomes" id="UP000007322">
    <property type="component" value="Chromosome 4"/>
</dbReference>
<evidence type="ECO:0000256" key="5">
    <source>
        <dbReference type="ARBA" id="ARBA00022833"/>
    </source>
</evidence>